<keyword evidence="4" id="KW-1185">Reference proteome</keyword>
<reference evidence="4" key="1">
    <citation type="journal article" date="2019" name="Int. J. Syst. Evol. Microbiol.">
        <title>The Global Catalogue of Microorganisms (GCM) 10K type strain sequencing project: providing services to taxonomists for standard genome sequencing and annotation.</title>
        <authorList>
            <consortium name="The Broad Institute Genomics Platform"/>
            <consortium name="The Broad Institute Genome Sequencing Center for Infectious Disease"/>
            <person name="Wu L."/>
            <person name="Ma J."/>
        </authorList>
    </citation>
    <scope>NUCLEOTIDE SEQUENCE [LARGE SCALE GENOMIC DNA]</scope>
    <source>
        <strain evidence="4">JCM 16923</strain>
    </source>
</reference>
<evidence type="ECO:0000256" key="1">
    <source>
        <dbReference type="SAM" id="MobiDB-lite"/>
    </source>
</evidence>
<keyword evidence="2" id="KW-1133">Transmembrane helix</keyword>
<sequence length="165" mass="18487">MSTSRPGPLQRVGYLLGRPLPESMRDWVANDITGPRHVWRYFVRGLIPFVPIAVALCFLPASWMVRAGMVLLLAIPLIYFQVALMNIYRRHLLRNNGLDPRLADKVKIIRLSEAEELYRRQHRPSVSSAPYDVPAAAPGVDSPEIEGVVVEPAESAPSHVSPRRS</sequence>
<organism evidence="3 4">
    <name type="scientific">Gordonia caeni</name>
    <dbReference type="NCBI Taxonomy" id="1007097"/>
    <lineage>
        <taxon>Bacteria</taxon>
        <taxon>Bacillati</taxon>
        <taxon>Actinomycetota</taxon>
        <taxon>Actinomycetes</taxon>
        <taxon>Mycobacteriales</taxon>
        <taxon>Gordoniaceae</taxon>
        <taxon>Gordonia</taxon>
    </lineage>
</organism>
<protein>
    <submittedName>
        <fullName evidence="3">DUF5313 domain-containing protein</fullName>
    </submittedName>
</protein>
<dbReference type="InterPro" id="IPR035197">
    <property type="entry name" value="DUF5313"/>
</dbReference>
<evidence type="ECO:0000256" key="2">
    <source>
        <dbReference type="SAM" id="Phobius"/>
    </source>
</evidence>
<feature type="transmembrane region" description="Helical" evidence="2">
    <location>
        <begin position="41"/>
        <end position="61"/>
    </location>
</feature>
<dbReference type="RefSeq" id="WP_344781173.1">
    <property type="nucleotide sequence ID" value="NZ_BAAAZW010000002.1"/>
</dbReference>
<comment type="caution">
    <text evidence="3">The sequence shown here is derived from an EMBL/GenBank/DDBJ whole genome shotgun (WGS) entry which is preliminary data.</text>
</comment>
<proteinExistence type="predicted"/>
<feature type="transmembrane region" description="Helical" evidence="2">
    <location>
        <begin position="67"/>
        <end position="88"/>
    </location>
</feature>
<evidence type="ECO:0000313" key="3">
    <source>
        <dbReference type="EMBL" id="GAA3953521.1"/>
    </source>
</evidence>
<dbReference type="Pfam" id="PF17240">
    <property type="entry name" value="DUF5313"/>
    <property type="match status" value="1"/>
</dbReference>
<keyword evidence="2" id="KW-0472">Membrane</keyword>
<evidence type="ECO:0000313" key="4">
    <source>
        <dbReference type="Proteomes" id="UP001418444"/>
    </source>
</evidence>
<dbReference type="Proteomes" id="UP001418444">
    <property type="component" value="Unassembled WGS sequence"/>
</dbReference>
<gene>
    <name evidence="3" type="ORF">GCM10022231_09750</name>
</gene>
<feature type="region of interest" description="Disordered" evidence="1">
    <location>
        <begin position="121"/>
        <end position="140"/>
    </location>
</feature>
<keyword evidence="2" id="KW-0812">Transmembrane</keyword>
<dbReference type="EMBL" id="BAAAZW010000002">
    <property type="protein sequence ID" value="GAA3953521.1"/>
    <property type="molecule type" value="Genomic_DNA"/>
</dbReference>
<name>A0ABP7NT00_9ACTN</name>
<accession>A0ABP7NT00</accession>